<accession>A0AAN7UX15</accession>
<reference evidence="1 2" key="1">
    <citation type="submission" date="2023-10" db="EMBL/GenBank/DDBJ databases">
        <title>Draft genome sequence of Xylaria bambusicola isolate GMP-LS, the root and basal stem rot pathogen of sugarcane in Indonesia.</title>
        <authorList>
            <person name="Selvaraj P."/>
            <person name="Muralishankar V."/>
            <person name="Muruganantham S."/>
            <person name="Sp S."/>
            <person name="Haryani S."/>
            <person name="Lau K.J.X."/>
            <person name="Naqvi N.I."/>
        </authorList>
    </citation>
    <scope>NUCLEOTIDE SEQUENCE [LARGE SCALE GENOMIC DNA]</scope>
    <source>
        <strain evidence="1">GMP-LS</strain>
    </source>
</reference>
<sequence length="110" mass="12473">MVTQYNLVVEALFKNTRREQGSHSRVLLRYSVPGATDTGRIERVSDSVQFVRYLSERATWQECLVHQDALLASGGGENVFDVVGIYIQPRQDVSVELVQSFGRDTQIRDI</sequence>
<evidence type="ECO:0000313" key="2">
    <source>
        <dbReference type="Proteomes" id="UP001305414"/>
    </source>
</evidence>
<proteinExistence type="predicted"/>
<keyword evidence="2" id="KW-1185">Reference proteome</keyword>
<organism evidence="1 2">
    <name type="scientific">Xylaria bambusicola</name>
    <dbReference type="NCBI Taxonomy" id="326684"/>
    <lineage>
        <taxon>Eukaryota</taxon>
        <taxon>Fungi</taxon>
        <taxon>Dikarya</taxon>
        <taxon>Ascomycota</taxon>
        <taxon>Pezizomycotina</taxon>
        <taxon>Sordariomycetes</taxon>
        <taxon>Xylariomycetidae</taxon>
        <taxon>Xylariales</taxon>
        <taxon>Xylariaceae</taxon>
        <taxon>Xylaria</taxon>
    </lineage>
</organism>
<comment type="caution">
    <text evidence="1">The sequence shown here is derived from an EMBL/GenBank/DDBJ whole genome shotgun (WGS) entry which is preliminary data.</text>
</comment>
<protein>
    <submittedName>
        <fullName evidence="1">Uncharacterized protein</fullName>
    </submittedName>
</protein>
<dbReference type="AlphaFoldDB" id="A0AAN7UX15"/>
<evidence type="ECO:0000313" key="1">
    <source>
        <dbReference type="EMBL" id="KAK5635934.1"/>
    </source>
</evidence>
<dbReference type="Proteomes" id="UP001305414">
    <property type="component" value="Unassembled WGS sequence"/>
</dbReference>
<dbReference type="EMBL" id="JAWHQM010000059">
    <property type="protein sequence ID" value="KAK5635934.1"/>
    <property type="molecule type" value="Genomic_DNA"/>
</dbReference>
<name>A0AAN7UX15_9PEZI</name>
<gene>
    <name evidence="1" type="ORF">RRF57_011646</name>
</gene>